<proteinExistence type="predicted"/>
<protein>
    <recommendedName>
        <fullName evidence="1">Lysine-specific demethylase-like domain-containing protein</fullName>
    </recommendedName>
</protein>
<evidence type="ECO:0000313" key="3">
    <source>
        <dbReference type="Proteomes" id="UP001372338"/>
    </source>
</evidence>
<dbReference type="Pfam" id="PF08429">
    <property type="entry name" value="PLU-1"/>
    <property type="match status" value="1"/>
</dbReference>
<dbReference type="EMBL" id="JAYWIO010000003">
    <property type="protein sequence ID" value="KAK7274378.1"/>
    <property type="molecule type" value="Genomic_DNA"/>
</dbReference>
<reference evidence="2 3" key="1">
    <citation type="submission" date="2024-01" db="EMBL/GenBank/DDBJ databases">
        <title>The genomes of 5 underutilized Papilionoideae crops provide insights into root nodulation and disease resistanc.</title>
        <authorList>
            <person name="Yuan L."/>
        </authorList>
    </citation>
    <scope>NUCLEOTIDE SEQUENCE [LARGE SCALE GENOMIC DNA]</scope>
    <source>
        <strain evidence="2">ZHUSHIDOU_FW_LH</strain>
        <tissue evidence="2">Leaf</tissue>
    </source>
</reference>
<dbReference type="InterPro" id="IPR013637">
    <property type="entry name" value="Lys_sp_deMease-like_dom"/>
</dbReference>
<dbReference type="Proteomes" id="UP001372338">
    <property type="component" value="Unassembled WGS sequence"/>
</dbReference>
<feature type="domain" description="Lysine-specific demethylase-like" evidence="1">
    <location>
        <begin position="3"/>
        <end position="87"/>
    </location>
</feature>
<dbReference type="AlphaFoldDB" id="A0AAN9FK68"/>
<accession>A0AAN9FK68</accession>
<sequence length="129" mass="14641">MSDLCLSLKIQVDELPLVEIELKKANCREKALKARDFKMSLEFIQKLLKEATTLQIEKEKQFVNLSCVLAVALPWEERAREILSHEAPISDFEDMISLSYLCFKFFTETGGLAGRVYSGSPEAAYSDMV</sequence>
<comment type="caution">
    <text evidence="2">The sequence shown here is derived from an EMBL/GenBank/DDBJ whole genome shotgun (WGS) entry which is preliminary data.</text>
</comment>
<keyword evidence="3" id="KW-1185">Reference proteome</keyword>
<name>A0AAN9FK68_CROPI</name>
<evidence type="ECO:0000259" key="1">
    <source>
        <dbReference type="Pfam" id="PF08429"/>
    </source>
</evidence>
<evidence type="ECO:0000313" key="2">
    <source>
        <dbReference type="EMBL" id="KAK7274378.1"/>
    </source>
</evidence>
<gene>
    <name evidence="2" type="ORF">RIF29_15463</name>
</gene>
<organism evidence="2 3">
    <name type="scientific">Crotalaria pallida</name>
    <name type="common">Smooth rattlebox</name>
    <name type="synonym">Crotalaria striata</name>
    <dbReference type="NCBI Taxonomy" id="3830"/>
    <lineage>
        <taxon>Eukaryota</taxon>
        <taxon>Viridiplantae</taxon>
        <taxon>Streptophyta</taxon>
        <taxon>Embryophyta</taxon>
        <taxon>Tracheophyta</taxon>
        <taxon>Spermatophyta</taxon>
        <taxon>Magnoliopsida</taxon>
        <taxon>eudicotyledons</taxon>
        <taxon>Gunneridae</taxon>
        <taxon>Pentapetalae</taxon>
        <taxon>rosids</taxon>
        <taxon>fabids</taxon>
        <taxon>Fabales</taxon>
        <taxon>Fabaceae</taxon>
        <taxon>Papilionoideae</taxon>
        <taxon>50 kb inversion clade</taxon>
        <taxon>genistoids sensu lato</taxon>
        <taxon>core genistoids</taxon>
        <taxon>Crotalarieae</taxon>
        <taxon>Crotalaria</taxon>
    </lineage>
</organism>